<dbReference type="PANTHER" id="PTHR20959:SF1">
    <property type="entry name" value="TRANSPORT AND GOLGI ORGANIZATION PROTEIN 6 HOMOLOG"/>
    <property type="match status" value="1"/>
</dbReference>
<dbReference type="STRING" id="1108050.A0A0B7FTB5"/>
<dbReference type="InterPro" id="IPR011989">
    <property type="entry name" value="ARM-like"/>
</dbReference>
<sequence length="221" mass="24269">MERAEMDKRVRIGEALVQVVRSCGDALGNYVNILIPPLFRVIRAQSLPTILRSSALSILAQCVETSPLSIAAWTDDILSGMLDILQLESVQALPLSRKAREEARQQDAVKLDSTIDSKPQETDSKLPPLRRSALVCFALVIRSMLEGVYEGTRPAQLGDLRGKTVAVLDYLRITDSDPVVRTQAAETLSLVKQLGRAELGLDVKIGNSPFVRPALRFNHPS</sequence>
<dbReference type="Gene3D" id="1.25.10.10">
    <property type="entry name" value="Leucine-rich Repeat Variant"/>
    <property type="match status" value="1"/>
</dbReference>
<feature type="region of interest" description="Disordered" evidence="1">
    <location>
        <begin position="104"/>
        <end position="126"/>
    </location>
</feature>
<evidence type="ECO:0000313" key="3">
    <source>
        <dbReference type="Proteomes" id="UP000059188"/>
    </source>
</evidence>
<dbReference type="EMBL" id="LN679103">
    <property type="protein sequence ID" value="CEL59473.1"/>
    <property type="molecule type" value="Genomic_DNA"/>
</dbReference>
<dbReference type="AlphaFoldDB" id="A0A0B7FTB5"/>
<evidence type="ECO:0000256" key="1">
    <source>
        <dbReference type="SAM" id="MobiDB-lite"/>
    </source>
</evidence>
<dbReference type="PANTHER" id="PTHR20959">
    <property type="entry name" value="TRANSPORT AND GOLGI ORGANIZATION PROTEIN 6 FAMILY MEMBER"/>
    <property type="match status" value="1"/>
</dbReference>
<evidence type="ECO:0000313" key="2">
    <source>
        <dbReference type="EMBL" id="CEL59473.1"/>
    </source>
</evidence>
<organism evidence="2 3">
    <name type="scientific">Thanatephorus cucumeris (strain AG1-IB / isolate 7/3/14)</name>
    <name type="common">Lettuce bottom rot fungus</name>
    <name type="synonym">Rhizoctonia solani</name>
    <dbReference type="NCBI Taxonomy" id="1108050"/>
    <lineage>
        <taxon>Eukaryota</taxon>
        <taxon>Fungi</taxon>
        <taxon>Dikarya</taxon>
        <taxon>Basidiomycota</taxon>
        <taxon>Agaricomycotina</taxon>
        <taxon>Agaricomycetes</taxon>
        <taxon>Cantharellales</taxon>
        <taxon>Ceratobasidiaceae</taxon>
        <taxon>Rhizoctonia</taxon>
        <taxon>Rhizoctonia solani AG-1</taxon>
    </lineage>
</organism>
<dbReference type="SUPFAM" id="SSF48371">
    <property type="entry name" value="ARM repeat"/>
    <property type="match status" value="1"/>
</dbReference>
<dbReference type="GO" id="GO:0009306">
    <property type="term" value="P:protein secretion"/>
    <property type="evidence" value="ECO:0007669"/>
    <property type="project" value="TreeGrafter"/>
</dbReference>
<reference evidence="2 3" key="1">
    <citation type="submission" date="2014-11" db="EMBL/GenBank/DDBJ databases">
        <authorList>
            <person name="Wibberg Daniel"/>
        </authorList>
    </citation>
    <scope>NUCLEOTIDE SEQUENCE [LARGE SCALE GENOMIC DNA]</scope>
    <source>
        <strain evidence="2">Rhizoctonia solani AG1-IB 7/3/14</strain>
    </source>
</reference>
<dbReference type="InterPro" id="IPR016024">
    <property type="entry name" value="ARM-type_fold"/>
</dbReference>
<keyword evidence="3" id="KW-1185">Reference proteome</keyword>
<name>A0A0B7FTB5_THACB</name>
<dbReference type="InterPro" id="IPR039600">
    <property type="entry name" value="TANGO6/Rtp1"/>
</dbReference>
<feature type="compositionally biased region" description="Basic and acidic residues" evidence="1">
    <location>
        <begin position="104"/>
        <end position="124"/>
    </location>
</feature>
<protein>
    <submittedName>
        <fullName evidence="2">Uncharacterized protein</fullName>
    </submittedName>
</protein>
<proteinExistence type="predicted"/>
<gene>
    <name evidence="2" type="ORF">RSOLAG1IB_03406</name>
</gene>
<dbReference type="Proteomes" id="UP000059188">
    <property type="component" value="Unassembled WGS sequence"/>
</dbReference>
<dbReference type="OrthoDB" id="39591at2759"/>
<accession>A0A0B7FTB5</accession>